<sequence>MKSGKFPRSLSCRLQWEQMVLHHAFCAKGIGIIRSGTRHYRVFTLVNRPVNLAERIRPPWSTGLLTKVDIR</sequence>
<keyword evidence="2" id="KW-1185">Reference proteome</keyword>
<reference evidence="2" key="1">
    <citation type="submission" date="2016-11" db="EMBL/GenBank/DDBJ databases">
        <authorList>
            <person name="Varghese N."/>
            <person name="Submissions S."/>
        </authorList>
    </citation>
    <scope>NUCLEOTIDE SEQUENCE [LARGE SCALE GENOMIC DNA]</scope>
    <source>
        <strain evidence="2">DSM 26884</strain>
    </source>
</reference>
<protein>
    <submittedName>
        <fullName evidence="1">Uncharacterized protein</fullName>
    </submittedName>
</protein>
<evidence type="ECO:0000313" key="1">
    <source>
        <dbReference type="EMBL" id="SHI99282.1"/>
    </source>
</evidence>
<name>A0A1M6FNL6_9BACE</name>
<evidence type="ECO:0000313" key="2">
    <source>
        <dbReference type="Proteomes" id="UP000184192"/>
    </source>
</evidence>
<accession>A0A1M6FNL6</accession>
<dbReference type="Proteomes" id="UP000184192">
    <property type="component" value="Unassembled WGS sequence"/>
</dbReference>
<proteinExistence type="predicted"/>
<dbReference type="EMBL" id="FQZN01000012">
    <property type="protein sequence ID" value="SHI99282.1"/>
    <property type="molecule type" value="Genomic_DNA"/>
</dbReference>
<dbReference type="AlphaFoldDB" id="A0A1M6FNL6"/>
<gene>
    <name evidence="1" type="ORF">SAMN05444350_112130</name>
</gene>
<organism evidence="1 2">
    <name type="scientific">Bacteroides stercorirosoris</name>
    <dbReference type="NCBI Taxonomy" id="871324"/>
    <lineage>
        <taxon>Bacteria</taxon>
        <taxon>Pseudomonadati</taxon>
        <taxon>Bacteroidota</taxon>
        <taxon>Bacteroidia</taxon>
        <taxon>Bacteroidales</taxon>
        <taxon>Bacteroidaceae</taxon>
        <taxon>Bacteroides</taxon>
    </lineage>
</organism>